<dbReference type="InterPro" id="IPR023214">
    <property type="entry name" value="HAD_sf"/>
</dbReference>
<dbReference type="InterPro" id="IPR036412">
    <property type="entry name" value="HAD-like_sf"/>
</dbReference>
<sequence length="200" mass="21387">MADGQAFQEALFAELSQAQQKGAVPAPALDAYDLVRLRATAQGVPSHVIDQAYLDSRTLLATDAAPVVVPDGLADFLSEVESHPGIRVALVTNAPPVGLDRALELMGLSGRFDLQRTSAGKPRALGRMARGWLEQGRVLSIGDIWRNDLRPVHDVGGDTALIGRPPLGARPTFHAPTLPSLYPDVCQWVANTTSTHSTHM</sequence>
<dbReference type="Gene3D" id="3.40.50.1000">
    <property type="entry name" value="HAD superfamily/HAD-like"/>
    <property type="match status" value="1"/>
</dbReference>
<organism evidence="1 2">
    <name type="scientific">Propioniferax innocua</name>
    <dbReference type="NCBI Taxonomy" id="1753"/>
    <lineage>
        <taxon>Bacteria</taxon>
        <taxon>Bacillati</taxon>
        <taxon>Actinomycetota</taxon>
        <taxon>Actinomycetes</taxon>
        <taxon>Propionibacteriales</taxon>
        <taxon>Propionibacteriaceae</taxon>
        <taxon>Propioniferax</taxon>
    </lineage>
</organism>
<accession>A0A542ZAI4</accession>
<name>A0A542ZAI4_9ACTN</name>
<dbReference type="EMBL" id="VFOR01000003">
    <property type="protein sequence ID" value="TQL57343.1"/>
    <property type="molecule type" value="Genomic_DNA"/>
</dbReference>
<reference evidence="1 2" key="1">
    <citation type="submission" date="2019-06" db="EMBL/GenBank/DDBJ databases">
        <title>Sequencing the genomes of 1000 actinobacteria strains.</title>
        <authorList>
            <person name="Klenk H.-P."/>
        </authorList>
    </citation>
    <scope>NUCLEOTIDE SEQUENCE [LARGE SCALE GENOMIC DNA]</scope>
    <source>
        <strain evidence="1 2">DSM 8251</strain>
    </source>
</reference>
<comment type="caution">
    <text evidence="1">The sequence shown here is derived from an EMBL/GenBank/DDBJ whole genome shotgun (WGS) entry which is preliminary data.</text>
</comment>
<gene>
    <name evidence="1" type="ORF">FB460_2421</name>
</gene>
<evidence type="ECO:0008006" key="3">
    <source>
        <dbReference type="Google" id="ProtNLM"/>
    </source>
</evidence>
<evidence type="ECO:0000313" key="2">
    <source>
        <dbReference type="Proteomes" id="UP000316196"/>
    </source>
</evidence>
<proteinExistence type="predicted"/>
<dbReference type="AlphaFoldDB" id="A0A542ZAI4"/>
<dbReference type="CDD" id="cd01427">
    <property type="entry name" value="HAD_like"/>
    <property type="match status" value="1"/>
</dbReference>
<evidence type="ECO:0000313" key="1">
    <source>
        <dbReference type="EMBL" id="TQL57343.1"/>
    </source>
</evidence>
<protein>
    <recommendedName>
        <fullName evidence="3">FMN phosphatase YigB (HAD superfamily)</fullName>
    </recommendedName>
</protein>
<dbReference type="SUPFAM" id="SSF56784">
    <property type="entry name" value="HAD-like"/>
    <property type="match status" value="1"/>
</dbReference>
<keyword evidence="2" id="KW-1185">Reference proteome</keyword>
<dbReference type="Proteomes" id="UP000316196">
    <property type="component" value="Unassembled WGS sequence"/>
</dbReference>